<dbReference type="Proteomes" id="UP001607302">
    <property type="component" value="Unassembled WGS sequence"/>
</dbReference>
<sequence length="92" mass="10976">MIHKYIQEDICDFKLSLCLKYFLSTLEVPVYLLVRVYFGYFEYVTGIAYIQHKSRKKNGSSHLPLETDLRRTGRKDNIDKKKKDLQAIFRLN</sequence>
<accession>A0ABD2A1M5</accession>
<gene>
    <name evidence="2" type="ORF">V1478_015678</name>
</gene>
<comment type="caution">
    <text evidence="2">The sequence shown here is derived from an EMBL/GenBank/DDBJ whole genome shotgun (WGS) entry which is preliminary data.</text>
</comment>
<evidence type="ECO:0000313" key="2">
    <source>
        <dbReference type="EMBL" id="KAL2714493.1"/>
    </source>
</evidence>
<keyword evidence="1" id="KW-0472">Membrane</keyword>
<name>A0ABD2A1M5_VESSQ</name>
<keyword evidence="1" id="KW-0812">Transmembrane</keyword>
<organism evidence="2 3">
    <name type="scientific">Vespula squamosa</name>
    <name type="common">Southern yellow jacket</name>
    <name type="synonym">Wasp</name>
    <dbReference type="NCBI Taxonomy" id="30214"/>
    <lineage>
        <taxon>Eukaryota</taxon>
        <taxon>Metazoa</taxon>
        <taxon>Ecdysozoa</taxon>
        <taxon>Arthropoda</taxon>
        <taxon>Hexapoda</taxon>
        <taxon>Insecta</taxon>
        <taxon>Pterygota</taxon>
        <taxon>Neoptera</taxon>
        <taxon>Endopterygota</taxon>
        <taxon>Hymenoptera</taxon>
        <taxon>Apocrita</taxon>
        <taxon>Aculeata</taxon>
        <taxon>Vespoidea</taxon>
        <taxon>Vespidae</taxon>
        <taxon>Vespinae</taxon>
        <taxon>Vespula</taxon>
    </lineage>
</organism>
<dbReference type="AlphaFoldDB" id="A0ABD2A1M5"/>
<keyword evidence="3" id="KW-1185">Reference proteome</keyword>
<dbReference type="EMBL" id="JAUDFV010000156">
    <property type="protein sequence ID" value="KAL2714493.1"/>
    <property type="molecule type" value="Genomic_DNA"/>
</dbReference>
<keyword evidence="1" id="KW-1133">Transmembrane helix</keyword>
<evidence type="ECO:0000313" key="3">
    <source>
        <dbReference type="Proteomes" id="UP001607302"/>
    </source>
</evidence>
<feature type="transmembrane region" description="Helical" evidence="1">
    <location>
        <begin position="30"/>
        <end position="50"/>
    </location>
</feature>
<proteinExistence type="predicted"/>
<evidence type="ECO:0000256" key="1">
    <source>
        <dbReference type="SAM" id="Phobius"/>
    </source>
</evidence>
<protein>
    <submittedName>
        <fullName evidence="2">Uncharacterized protein</fullName>
    </submittedName>
</protein>
<reference evidence="2 3" key="1">
    <citation type="journal article" date="2024" name="Ann. Entomol. Soc. Am.">
        <title>Genomic analyses of the southern and eastern yellowjacket wasps (Hymenoptera: Vespidae) reveal evolutionary signatures of social life.</title>
        <authorList>
            <person name="Catto M.A."/>
            <person name="Caine P.B."/>
            <person name="Orr S.E."/>
            <person name="Hunt B.G."/>
            <person name="Goodisman M.A.D."/>
        </authorList>
    </citation>
    <scope>NUCLEOTIDE SEQUENCE [LARGE SCALE GENOMIC DNA]</scope>
    <source>
        <strain evidence="2">233</strain>
        <tissue evidence="2">Head and thorax</tissue>
    </source>
</reference>